<proteinExistence type="inferred from homology"/>
<dbReference type="OrthoDB" id="3819888at2759"/>
<dbReference type="SUPFAM" id="SSF51735">
    <property type="entry name" value="NAD(P)-binding Rossmann-fold domains"/>
    <property type="match status" value="1"/>
</dbReference>
<name>S8E4I5_FOMSC</name>
<dbReference type="Proteomes" id="UP000015241">
    <property type="component" value="Unassembled WGS sequence"/>
</dbReference>
<dbReference type="HOGENOM" id="CLU_010194_12_0_1"/>
<dbReference type="InterPro" id="IPR052178">
    <property type="entry name" value="Sec_Metab_Biosynth_SDR"/>
</dbReference>
<dbReference type="EMBL" id="KE504167">
    <property type="protein sequence ID" value="EPS98248.1"/>
    <property type="molecule type" value="Genomic_DNA"/>
</dbReference>
<organism evidence="4 5">
    <name type="scientific">Fomitopsis schrenkii</name>
    <name type="common">Brown rot fungus</name>
    <dbReference type="NCBI Taxonomy" id="2126942"/>
    <lineage>
        <taxon>Eukaryota</taxon>
        <taxon>Fungi</taxon>
        <taxon>Dikarya</taxon>
        <taxon>Basidiomycota</taxon>
        <taxon>Agaricomycotina</taxon>
        <taxon>Agaricomycetes</taxon>
        <taxon>Polyporales</taxon>
        <taxon>Fomitopsis</taxon>
    </lineage>
</organism>
<dbReference type="AlphaFoldDB" id="S8E4I5"/>
<dbReference type="PANTHER" id="PTHR43618">
    <property type="entry name" value="7-ALPHA-HYDROXYSTEROID DEHYDROGENASE"/>
    <property type="match status" value="1"/>
</dbReference>
<accession>S8E4I5</accession>
<dbReference type="InterPro" id="IPR002347">
    <property type="entry name" value="SDR_fam"/>
</dbReference>
<keyword evidence="5" id="KW-1185">Reference proteome</keyword>
<evidence type="ECO:0000256" key="1">
    <source>
        <dbReference type="ARBA" id="ARBA00006484"/>
    </source>
</evidence>
<evidence type="ECO:0008006" key="6">
    <source>
        <dbReference type="Google" id="ProtNLM"/>
    </source>
</evidence>
<dbReference type="GO" id="GO:0016491">
    <property type="term" value="F:oxidoreductase activity"/>
    <property type="evidence" value="ECO:0007669"/>
    <property type="project" value="UniProtKB-KW"/>
</dbReference>
<evidence type="ECO:0000313" key="5">
    <source>
        <dbReference type="Proteomes" id="UP000015241"/>
    </source>
</evidence>
<dbReference type="PANTHER" id="PTHR43618:SF18">
    <property type="entry name" value="SHORT CHAIN DEHYDROGENASE_REDUCTASE FAMILY (AFU_ORTHOLOGUE AFUA_5G12480)"/>
    <property type="match status" value="1"/>
</dbReference>
<dbReference type="CDD" id="cd05233">
    <property type="entry name" value="SDR_c"/>
    <property type="match status" value="1"/>
</dbReference>
<dbReference type="eggNOG" id="KOG0725">
    <property type="taxonomic scope" value="Eukaryota"/>
</dbReference>
<dbReference type="STRING" id="743788.S8E4I5"/>
<evidence type="ECO:0000256" key="2">
    <source>
        <dbReference type="ARBA" id="ARBA00022857"/>
    </source>
</evidence>
<sequence>MAETILNQLSAANVFDLCGVIAVVTGGGTGIGLMISSTLLANGATVYIIGPKQEDLDKIAGVYNRAVEKTGRPCRMHGLAGDIRSKSEALRLADEVGKREGHITVLFNNAGILDGVSPRPSAPTAEALRVAYFDAVSEEQFTNSLKTNAVGPYWLTFAFLPLLEKWKAFEGGSRPFAPQIIMTSSMNGWTKDINTAGRSYPYMFSKAAIGQATATLANELLPLGIRVNGIAPGLFQTEMSAPGTVDAVGQSHIPEGEKMGFEVPATQPPLVPGGRPPYGGSVRDMGSLALFLVGNWFVNGETVLIDGGTMLLHPSSY</sequence>
<dbReference type="InterPro" id="IPR036291">
    <property type="entry name" value="NAD(P)-bd_dom_sf"/>
</dbReference>
<evidence type="ECO:0000256" key="3">
    <source>
        <dbReference type="ARBA" id="ARBA00023002"/>
    </source>
</evidence>
<keyword evidence="2" id="KW-0521">NADP</keyword>
<reference evidence="4 5" key="1">
    <citation type="journal article" date="2012" name="Science">
        <title>The Paleozoic origin of enzymatic lignin decomposition reconstructed from 31 fungal genomes.</title>
        <authorList>
            <person name="Floudas D."/>
            <person name="Binder M."/>
            <person name="Riley R."/>
            <person name="Barry K."/>
            <person name="Blanchette R.A."/>
            <person name="Henrissat B."/>
            <person name="Martinez A.T."/>
            <person name="Otillar R."/>
            <person name="Spatafora J.W."/>
            <person name="Yadav J.S."/>
            <person name="Aerts A."/>
            <person name="Benoit I."/>
            <person name="Boyd A."/>
            <person name="Carlson A."/>
            <person name="Copeland A."/>
            <person name="Coutinho P.M."/>
            <person name="de Vries R.P."/>
            <person name="Ferreira P."/>
            <person name="Findley K."/>
            <person name="Foster B."/>
            <person name="Gaskell J."/>
            <person name="Glotzer D."/>
            <person name="Gorecki P."/>
            <person name="Heitman J."/>
            <person name="Hesse C."/>
            <person name="Hori C."/>
            <person name="Igarashi K."/>
            <person name="Jurgens J.A."/>
            <person name="Kallen N."/>
            <person name="Kersten P."/>
            <person name="Kohler A."/>
            <person name="Kuees U."/>
            <person name="Kumar T.K.A."/>
            <person name="Kuo A."/>
            <person name="LaButti K."/>
            <person name="Larrondo L.F."/>
            <person name="Lindquist E."/>
            <person name="Ling A."/>
            <person name="Lombard V."/>
            <person name="Lucas S."/>
            <person name="Lundell T."/>
            <person name="Martin R."/>
            <person name="McLaughlin D.J."/>
            <person name="Morgenstern I."/>
            <person name="Morin E."/>
            <person name="Murat C."/>
            <person name="Nagy L.G."/>
            <person name="Nolan M."/>
            <person name="Ohm R.A."/>
            <person name="Patyshakuliyeva A."/>
            <person name="Rokas A."/>
            <person name="Ruiz-Duenas F.J."/>
            <person name="Sabat G."/>
            <person name="Salamov A."/>
            <person name="Samejima M."/>
            <person name="Schmutz J."/>
            <person name="Slot J.C."/>
            <person name="St John F."/>
            <person name="Stenlid J."/>
            <person name="Sun H."/>
            <person name="Sun S."/>
            <person name="Syed K."/>
            <person name="Tsang A."/>
            <person name="Wiebenga A."/>
            <person name="Young D."/>
            <person name="Pisabarro A."/>
            <person name="Eastwood D.C."/>
            <person name="Martin F."/>
            <person name="Cullen D."/>
            <person name="Grigoriev I.V."/>
            <person name="Hibbett D.S."/>
        </authorList>
    </citation>
    <scope>NUCLEOTIDE SEQUENCE</scope>
    <source>
        <strain evidence="5">FP-58527</strain>
    </source>
</reference>
<dbReference type="Gene3D" id="3.40.50.720">
    <property type="entry name" value="NAD(P)-binding Rossmann-like Domain"/>
    <property type="match status" value="1"/>
</dbReference>
<protein>
    <recommendedName>
        <fullName evidence="6">NAD-binding protein</fullName>
    </recommendedName>
</protein>
<evidence type="ECO:0000313" key="4">
    <source>
        <dbReference type="EMBL" id="EPS98248.1"/>
    </source>
</evidence>
<keyword evidence="3" id="KW-0560">Oxidoreductase</keyword>
<gene>
    <name evidence="4" type="ORF">FOMPIDRAFT_1031573</name>
</gene>
<comment type="similarity">
    <text evidence="1">Belongs to the short-chain dehydrogenases/reductases (SDR) family.</text>
</comment>
<dbReference type="InParanoid" id="S8E4I5"/>
<dbReference type="PRINTS" id="PR00081">
    <property type="entry name" value="GDHRDH"/>
</dbReference>
<dbReference type="Pfam" id="PF00106">
    <property type="entry name" value="adh_short"/>
    <property type="match status" value="1"/>
</dbReference>